<evidence type="ECO:0000256" key="6">
    <source>
        <dbReference type="ARBA" id="ARBA00022777"/>
    </source>
</evidence>
<dbReference type="PROSITE" id="PS50052">
    <property type="entry name" value="GUANYLATE_KINASE_2"/>
    <property type="match status" value="1"/>
</dbReference>
<dbReference type="FunFam" id="3.30.63.10:FF:000002">
    <property type="entry name" value="Guanylate kinase 1"/>
    <property type="match status" value="1"/>
</dbReference>
<proteinExistence type="inferred from homology"/>
<dbReference type="GO" id="GO:0004385">
    <property type="term" value="F:GMP kinase activity"/>
    <property type="evidence" value="ECO:0007669"/>
    <property type="project" value="UniProtKB-UniRule"/>
</dbReference>
<dbReference type="OrthoDB" id="9808150at2"/>
<feature type="binding site" evidence="9">
    <location>
        <begin position="34"/>
        <end position="41"/>
    </location>
    <ligand>
        <name>ATP</name>
        <dbReference type="ChEBI" id="CHEBI:30616"/>
    </ligand>
</feature>
<dbReference type="InterPro" id="IPR017665">
    <property type="entry name" value="Guanylate_kinase"/>
</dbReference>
<dbReference type="SMART" id="SM00072">
    <property type="entry name" value="GuKc"/>
    <property type="match status" value="1"/>
</dbReference>
<evidence type="ECO:0000256" key="4">
    <source>
        <dbReference type="ARBA" id="ARBA00022679"/>
    </source>
</evidence>
<protein>
    <recommendedName>
        <fullName evidence="3 9">Guanylate kinase</fullName>
        <ecNumber evidence="2 9">2.7.4.8</ecNumber>
    </recommendedName>
    <alternativeName>
        <fullName evidence="8 9">GMP kinase</fullName>
    </alternativeName>
</protein>
<evidence type="ECO:0000313" key="12">
    <source>
        <dbReference type="Proteomes" id="UP000270530"/>
    </source>
</evidence>
<evidence type="ECO:0000256" key="7">
    <source>
        <dbReference type="ARBA" id="ARBA00022840"/>
    </source>
</evidence>
<comment type="catalytic activity">
    <reaction evidence="9">
        <text>GMP + ATP = GDP + ADP</text>
        <dbReference type="Rhea" id="RHEA:20780"/>
        <dbReference type="ChEBI" id="CHEBI:30616"/>
        <dbReference type="ChEBI" id="CHEBI:58115"/>
        <dbReference type="ChEBI" id="CHEBI:58189"/>
        <dbReference type="ChEBI" id="CHEBI:456216"/>
        <dbReference type="EC" id="2.7.4.8"/>
    </reaction>
</comment>
<dbReference type="AlphaFoldDB" id="A0A2Z6E2M0"/>
<evidence type="ECO:0000259" key="10">
    <source>
        <dbReference type="PROSITE" id="PS50052"/>
    </source>
</evidence>
<keyword evidence="6 9" id="KW-0418">Kinase</keyword>
<dbReference type="HAMAP" id="MF_00328">
    <property type="entry name" value="Guanylate_kinase"/>
    <property type="match status" value="1"/>
</dbReference>
<reference evidence="12" key="1">
    <citation type="submission" date="2018-04" db="EMBL/GenBank/DDBJ databases">
        <authorList>
            <person name="Watanabe M."/>
            <person name="Kojima H."/>
        </authorList>
    </citation>
    <scope>NUCLEOTIDE SEQUENCE [LARGE SCALE GENOMIC DNA]</scope>
    <source>
        <strain evidence="12">Dysh456</strain>
    </source>
</reference>
<dbReference type="InterPro" id="IPR027417">
    <property type="entry name" value="P-loop_NTPase"/>
</dbReference>
<dbReference type="Pfam" id="PF00625">
    <property type="entry name" value="Guanylate_kin"/>
    <property type="match status" value="1"/>
</dbReference>
<evidence type="ECO:0000256" key="8">
    <source>
        <dbReference type="ARBA" id="ARBA00030128"/>
    </source>
</evidence>
<dbReference type="GO" id="GO:0005829">
    <property type="term" value="C:cytosol"/>
    <property type="evidence" value="ECO:0007669"/>
    <property type="project" value="TreeGrafter"/>
</dbReference>
<dbReference type="InterPro" id="IPR020590">
    <property type="entry name" value="Guanylate_kinase_CS"/>
</dbReference>
<evidence type="ECO:0000256" key="2">
    <source>
        <dbReference type="ARBA" id="ARBA00012961"/>
    </source>
</evidence>
<dbReference type="PANTHER" id="PTHR23117">
    <property type="entry name" value="GUANYLATE KINASE-RELATED"/>
    <property type="match status" value="1"/>
</dbReference>
<dbReference type="SUPFAM" id="SSF52540">
    <property type="entry name" value="P-loop containing nucleoside triphosphate hydrolases"/>
    <property type="match status" value="1"/>
</dbReference>
<dbReference type="CDD" id="cd00071">
    <property type="entry name" value="GMPK"/>
    <property type="match status" value="1"/>
</dbReference>
<keyword evidence="5 9" id="KW-0547">Nucleotide-binding</keyword>
<gene>
    <name evidence="9" type="primary">gmk</name>
    <name evidence="11" type="ORF">ALSL_0646</name>
</gene>
<feature type="domain" description="Guanylate kinase-like" evidence="10">
    <location>
        <begin position="27"/>
        <end position="205"/>
    </location>
</feature>
<evidence type="ECO:0000256" key="3">
    <source>
        <dbReference type="ARBA" id="ARBA00016296"/>
    </source>
</evidence>
<name>A0A2Z6E2M0_9GAMM</name>
<accession>A0A2Z6E2M0</accession>
<comment type="function">
    <text evidence="9">Essential for recycling GMP and indirectly, cGMP.</text>
</comment>
<evidence type="ECO:0000313" key="11">
    <source>
        <dbReference type="EMBL" id="BBD79313.1"/>
    </source>
</evidence>
<dbReference type="InterPro" id="IPR008144">
    <property type="entry name" value="Guanylate_kin-like_dom"/>
</dbReference>
<evidence type="ECO:0000256" key="5">
    <source>
        <dbReference type="ARBA" id="ARBA00022741"/>
    </source>
</evidence>
<comment type="subcellular location">
    <subcellularLocation>
        <location evidence="9">Cytoplasm</location>
    </subcellularLocation>
</comment>
<dbReference type="EMBL" id="AP018560">
    <property type="protein sequence ID" value="BBD79313.1"/>
    <property type="molecule type" value="Genomic_DNA"/>
</dbReference>
<dbReference type="InterPro" id="IPR008145">
    <property type="entry name" value="GK/Ca_channel_bsu"/>
</dbReference>
<sequence length="228" mass="25322">MNIPAVTGDSRADAASAAQTAPAASQGTLFIVAAPSGAGKSTLVNALLERDPGISLSISHTTRPPRPGEQYGRHYFFVDRERFEREIAEGVFLEHAEVHGNLYGTSRRVVEGLLAEGRDVLLEIDWQGARQVRAVMPDCVSVFILPPSRAELERRLRGRGADAPEVIERRLRNSREEIAHAQEFDYIIVNDRFEDALADLQAIVRAVRLRTALQWRRHQALIAELLAP</sequence>
<dbReference type="PANTHER" id="PTHR23117:SF13">
    <property type="entry name" value="GUANYLATE KINASE"/>
    <property type="match status" value="1"/>
</dbReference>
<evidence type="ECO:0000256" key="1">
    <source>
        <dbReference type="ARBA" id="ARBA00005790"/>
    </source>
</evidence>
<comment type="similarity">
    <text evidence="1 9">Belongs to the guanylate kinase family.</text>
</comment>
<dbReference type="Gene3D" id="3.30.63.10">
    <property type="entry name" value="Guanylate Kinase phosphate binding domain"/>
    <property type="match status" value="1"/>
</dbReference>
<dbReference type="Proteomes" id="UP000270530">
    <property type="component" value="Chromosome"/>
</dbReference>
<keyword evidence="4 9" id="KW-0808">Transferase</keyword>
<evidence type="ECO:0000256" key="9">
    <source>
        <dbReference type="HAMAP-Rule" id="MF_00328"/>
    </source>
</evidence>
<dbReference type="GO" id="GO:0005524">
    <property type="term" value="F:ATP binding"/>
    <property type="evidence" value="ECO:0007669"/>
    <property type="project" value="UniProtKB-UniRule"/>
</dbReference>
<keyword evidence="9" id="KW-0963">Cytoplasm</keyword>
<keyword evidence="7 9" id="KW-0067">ATP-binding</keyword>
<dbReference type="RefSeq" id="WP_126536358.1">
    <property type="nucleotide sequence ID" value="NZ_AP018560.1"/>
</dbReference>
<dbReference type="Gene3D" id="3.40.50.300">
    <property type="entry name" value="P-loop containing nucleotide triphosphate hydrolases"/>
    <property type="match status" value="1"/>
</dbReference>
<dbReference type="EC" id="2.7.4.8" evidence="2 9"/>
<reference evidence="12" key="2">
    <citation type="submission" date="2018-06" db="EMBL/GenBank/DDBJ databases">
        <title>Genome sequence of Rhodanobacteraceae bacterium strain Dysh456.</title>
        <authorList>
            <person name="Fukui M."/>
        </authorList>
    </citation>
    <scope>NUCLEOTIDE SEQUENCE [LARGE SCALE GENOMIC DNA]</scope>
    <source>
        <strain evidence="12">Dysh456</strain>
    </source>
</reference>
<organism evidence="11 12">
    <name type="scientific">Aerosticca soli</name>
    <dbReference type="NCBI Taxonomy" id="2010829"/>
    <lineage>
        <taxon>Bacteria</taxon>
        <taxon>Pseudomonadati</taxon>
        <taxon>Pseudomonadota</taxon>
        <taxon>Gammaproteobacteria</taxon>
        <taxon>Lysobacterales</taxon>
        <taxon>Rhodanobacteraceae</taxon>
        <taxon>Aerosticca</taxon>
    </lineage>
</organism>
<dbReference type="KEGG" id="rbd:ALSL_0646"/>
<dbReference type="PROSITE" id="PS00856">
    <property type="entry name" value="GUANYLATE_KINASE_1"/>
    <property type="match status" value="1"/>
</dbReference>
<dbReference type="NCBIfam" id="TIGR03263">
    <property type="entry name" value="guanyl_kin"/>
    <property type="match status" value="1"/>
</dbReference>
<keyword evidence="12" id="KW-1185">Reference proteome</keyword>